<dbReference type="EMBL" id="LR214950">
    <property type="protein sequence ID" value="VEU58358.1"/>
    <property type="molecule type" value="Genomic_DNA"/>
</dbReference>
<dbReference type="EC" id="2.7.7.2" evidence="2"/>
<accession>A0A449A279</accession>
<reference evidence="12 13" key="1">
    <citation type="submission" date="2019-01" db="EMBL/GenBank/DDBJ databases">
        <authorList>
            <consortium name="Pathogen Informatics"/>
        </authorList>
    </citation>
    <scope>NUCLEOTIDE SEQUENCE [LARGE SCALE GENOMIC DNA]</scope>
    <source>
        <strain evidence="12 13">NCTC10183</strain>
    </source>
</reference>
<dbReference type="UniPathway" id="UPA00277">
    <property type="reaction ID" value="UER00407"/>
</dbReference>
<evidence type="ECO:0000256" key="2">
    <source>
        <dbReference type="ARBA" id="ARBA00012393"/>
    </source>
</evidence>
<dbReference type="GO" id="GO:0005524">
    <property type="term" value="F:ATP binding"/>
    <property type="evidence" value="ECO:0007669"/>
    <property type="project" value="UniProtKB-KW"/>
</dbReference>
<comment type="catalytic activity">
    <reaction evidence="10">
        <text>FMN + ATP + H(+) = FAD + diphosphate</text>
        <dbReference type="Rhea" id="RHEA:17237"/>
        <dbReference type="ChEBI" id="CHEBI:15378"/>
        <dbReference type="ChEBI" id="CHEBI:30616"/>
        <dbReference type="ChEBI" id="CHEBI:33019"/>
        <dbReference type="ChEBI" id="CHEBI:57692"/>
        <dbReference type="ChEBI" id="CHEBI:58210"/>
        <dbReference type="EC" id="2.7.7.2"/>
    </reaction>
</comment>
<evidence type="ECO:0000256" key="3">
    <source>
        <dbReference type="ARBA" id="ARBA00022630"/>
    </source>
</evidence>
<evidence type="ECO:0000256" key="5">
    <source>
        <dbReference type="ARBA" id="ARBA00022679"/>
    </source>
</evidence>
<dbReference type="Pfam" id="PF06574">
    <property type="entry name" value="FAD_syn"/>
    <property type="match status" value="1"/>
</dbReference>
<dbReference type="SUPFAM" id="SSF52374">
    <property type="entry name" value="Nucleotidylyl transferase"/>
    <property type="match status" value="1"/>
</dbReference>
<keyword evidence="3" id="KW-0285">Flavoprotein</keyword>
<evidence type="ECO:0000256" key="9">
    <source>
        <dbReference type="ARBA" id="ARBA00022840"/>
    </source>
</evidence>
<dbReference type="Gene3D" id="3.40.50.620">
    <property type="entry name" value="HUPs"/>
    <property type="match status" value="1"/>
</dbReference>
<keyword evidence="7" id="KW-0547">Nucleotide-binding</keyword>
<evidence type="ECO:0000256" key="10">
    <source>
        <dbReference type="ARBA" id="ARBA00049494"/>
    </source>
</evidence>
<feature type="domain" description="FAD synthetase" evidence="11">
    <location>
        <begin position="15"/>
        <end position="158"/>
    </location>
</feature>
<dbReference type="GO" id="GO:0006747">
    <property type="term" value="P:FAD biosynthetic process"/>
    <property type="evidence" value="ECO:0007669"/>
    <property type="project" value="UniProtKB-UniPathway"/>
</dbReference>
<dbReference type="NCBIfam" id="NF005518">
    <property type="entry name" value="PRK07143.1"/>
    <property type="match status" value="1"/>
</dbReference>
<keyword evidence="13" id="KW-1185">Reference proteome</keyword>
<organism evidence="12 13">
    <name type="scientific">Mycoplasmopsis gallinacea</name>
    <dbReference type="NCBI Taxonomy" id="29556"/>
    <lineage>
        <taxon>Bacteria</taxon>
        <taxon>Bacillati</taxon>
        <taxon>Mycoplasmatota</taxon>
        <taxon>Mycoplasmoidales</taxon>
        <taxon>Metamycoplasmataceae</taxon>
        <taxon>Mycoplasmopsis</taxon>
    </lineage>
</organism>
<dbReference type="AlphaFoldDB" id="A0A449A279"/>
<dbReference type="InterPro" id="IPR015864">
    <property type="entry name" value="FAD_synthase"/>
</dbReference>
<dbReference type="InterPro" id="IPR014729">
    <property type="entry name" value="Rossmann-like_a/b/a_fold"/>
</dbReference>
<evidence type="ECO:0000259" key="11">
    <source>
        <dbReference type="Pfam" id="PF06574"/>
    </source>
</evidence>
<dbReference type="NCBIfam" id="NF045965">
    <property type="entry name" value="RibF_rel"/>
    <property type="match status" value="1"/>
</dbReference>
<protein>
    <recommendedName>
        <fullName evidence="2">FAD synthase</fullName>
        <ecNumber evidence="2">2.7.7.2</ecNumber>
    </recommendedName>
</protein>
<gene>
    <name evidence="12" type="primary">ribF</name>
    <name evidence="12" type="ORF">NCTC10183_00116</name>
</gene>
<dbReference type="GO" id="GO:0009231">
    <property type="term" value="P:riboflavin biosynthetic process"/>
    <property type="evidence" value="ECO:0007669"/>
    <property type="project" value="InterPro"/>
</dbReference>
<dbReference type="GO" id="GO:0016301">
    <property type="term" value="F:kinase activity"/>
    <property type="evidence" value="ECO:0007669"/>
    <property type="project" value="UniProtKB-KW"/>
</dbReference>
<evidence type="ECO:0000256" key="7">
    <source>
        <dbReference type="ARBA" id="ARBA00022741"/>
    </source>
</evidence>
<proteinExistence type="predicted"/>
<evidence type="ECO:0000313" key="12">
    <source>
        <dbReference type="EMBL" id="VEU58358.1"/>
    </source>
</evidence>
<dbReference type="GO" id="GO:0003919">
    <property type="term" value="F:FMN adenylyltransferase activity"/>
    <property type="evidence" value="ECO:0007669"/>
    <property type="project" value="UniProtKB-EC"/>
</dbReference>
<evidence type="ECO:0000256" key="4">
    <source>
        <dbReference type="ARBA" id="ARBA00022643"/>
    </source>
</evidence>
<dbReference type="Proteomes" id="UP000290568">
    <property type="component" value="Chromosome"/>
</dbReference>
<dbReference type="RefSeq" id="WP_129620040.1">
    <property type="nucleotide sequence ID" value="NZ_LR214950.1"/>
</dbReference>
<keyword evidence="12" id="KW-0418">Kinase</keyword>
<name>A0A449A279_9BACT</name>
<keyword evidence="6" id="KW-0548">Nucleotidyltransferase</keyword>
<dbReference type="OrthoDB" id="9803667at2"/>
<evidence type="ECO:0000256" key="6">
    <source>
        <dbReference type="ARBA" id="ARBA00022695"/>
    </source>
</evidence>
<evidence type="ECO:0000256" key="1">
    <source>
        <dbReference type="ARBA" id="ARBA00004726"/>
    </source>
</evidence>
<keyword evidence="5 12" id="KW-0808">Transferase</keyword>
<sequence>MNDLIIYQFQDFAPQKDDIFILGSFESFHLGHYNLYKKALEQKKDNQRIILVTFNNEIGMPKFNGEIFTDNNYKYKSLSDLKFDAIVELNFQKISQLNGESFIYALTKNLPCTIIVGKDFKFGKNASSNCNDISCYNLDSKVEIVDLLKVNGVKISSKLIKELIQYGNIEDSNKLLVFNYGFSASISQKMELKISEKLVKMHPGIYGASLLFDNGVGIYGIIHVKMDHSYHFISFDPKFKIENDTNVLIQVFKEFRIISNSQLDNVDEKDFLSIKAFFINLIQNSN</sequence>
<keyword evidence="4" id="KW-0288">FMN</keyword>
<evidence type="ECO:0000256" key="8">
    <source>
        <dbReference type="ARBA" id="ARBA00022827"/>
    </source>
</evidence>
<keyword evidence="8" id="KW-0274">FAD</keyword>
<comment type="pathway">
    <text evidence="1">Cofactor biosynthesis; FAD biosynthesis; FAD from FMN: step 1/1.</text>
</comment>
<evidence type="ECO:0000313" key="13">
    <source>
        <dbReference type="Proteomes" id="UP000290568"/>
    </source>
</evidence>
<keyword evidence="9" id="KW-0067">ATP-binding</keyword>